<comment type="caution">
    <text evidence="2">The sequence shown here is derived from an EMBL/GenBank/DDBJ whole genome shotgun (WGS) entry which is preliminary data.</text>
</comment>
<dbReference type="InterPro" id="IPR018946">
    <property type="entry name" value="PhoD-like_MPP"/>
</dbReference>
<feature type="domain" description="PhoD-like phosphatase" evidence="1">
    <location>
        <begin position="89"/>
        <end position="304"/>
    </location>
</feature>
<dbReference type="PANTHER" id="PTHR46689">
    <property type="entry name" value="MEMBRANE PROTEIN, PUTATIVE-RELATED"/>
    <property type="match status" value="1"/>
</dbReference>
<dbReference type="InterPro" id="IPR038607">
    <property type="entry name" value="PhoD-like_sf"/>
</dbReference>
<dbReference type="Gene3D" id="3.60.21.70">
    <property type="entry name" value="PhoD-like phosphatase"/>
    <property type="match status" value="1"/>
</dbReference>
<dbReference type="PANTHER" id="PTHR46689:SF1">
    <property type="entry name" value="PHOD-LIKE PHOSPHATASE DOMAIN-CONTAINING PROTEIN"/>
    <property type="match status" value="1"/>
</dbReference>
<dbReference type="Pfam" id="PF19050">
    <property type="entry name" value="PhoD_2"/>
    <property type="match status" value="1"/>
</dbReference>
<dbReference type="GO" id="GO:0016020">
    <property type="term" value="C:membrane"/>
    <property type="evidence" value="ECO:0007669"/>
    <property type="project" value="TreeGrafter"/>
</dbReference>
<gene>
    <name evidence="2" type="ORF">JKG68_26635</name>
</gene>
<evidence type="ECO:0000313" key="2">
    <source>
        <dbReference type="EMBL" id="MBL0407498.1"/>
    </source>
</evidence>
<dbReference type="Proteomes" id="UP000605848">
    <property type="component" value="Unassembled WGS sequence"/>
</dbReference>
<dbReference type="CDD" id="cd07389">
    <property type="entry name" value="MPP_PhoD"/>
    <property type="match status" value="1"/>
</dbReference>
<dbReference type="EMBL" id="JAEQMY010000087">
    <property type="protein sequence ID" value="MBL0407498.1"/>
    <property type="molecule type" value="Genomic_DNA"/>
</dbReference>
<dbReference type="AlphaFoldDB" id="A0A936ZMV0"/>
<evidence type="ECO:0000259" key="1">
    <source>
        <dbReference type="Pfam" id="PF19050"/>
    </source>
</evidence>
<accession>A0A936ZMV0</accession>
<sequence length="459" mass="51592">MSTDPDEPPTLSTDRHRVLPRPLARRHHHILWRYDFAFSIEQNPCDREYRIGDQTYRVQVPAAGASLHLAFTACNGSERDDVWTDMNQRNAMWLDLAQAHTRAPFHLLLQGGDQLYADPIWRNVPALSAWRRLPSRKRREVPFSPEMAEAVANYYFDSYCSLWGQPQLAPLLASIPSLMMWDDHDILDGWGSYGAEWIDCPVLQGIWSAAREHFALFQLAARPDDLPESFAARTGDHFGWAYRVGEIGLVAPDLRSERNRGRVMGPAGWQALTAALESLAGCRHLLLVSTVPLVNAHLTSLERLFGFIPGHQSWQDDLIDQWVSLAHWEEWARLLDVLLNFSTRTGTRVTSLSGEIHLGALGVIEGAGARIHQLTSSGIVHPPLGHLASRVLEWSSTKDLRVTPDITARMLPLPGSNRRYLRARNWLELNMAASGDLLATWRAEGMNYPIQLSISAGSV</sequence>
<proteinExistence type="predicted"/>
<organism evidence="2 3">
    <name type="scientific">Microvirga aerilata</name>
    <dbReference type="NCBI Taxonomy" id="670292"/>
    <lineage>
        <taxon>Bacteria</taxon>
        <taxon>Pseudomonadati</taxon>
        <taxon>Pseudomonadota</taxon>
        <taxon>Alphaproteobacteria</taxon>
        <taxon>Hyphomicrobiales</taxon>
        <taxon>Methylobacteriaceae</taxon>
        <taxon>Microvirga</taxon>
    </lineage>
</organism>
<reference evidence="2" key="1">
    <citation type="submission" date="2021-01" db="EMBL/GenBank/DDBJ databases">
        <title>Microvirga sp.</title>
        <authorList>
            <person name="Kim M.K."/>
        </authorList>
    </citation>
    <scope>NUCLEOTIDE SEQUENCE</scope>
    <source>
        <strain evidence="2">5420S-16</strain>
    </source>
</reference>
<dbReference type="InterPro" id="IPR043904">
    <property type="entry name" value="PhoD_2-like"/>
</dbReference>
<keyword evidence="3" id="KW-1185">Reference proteome</keyword>
<name>A0A936ZMV0_9HYPH</name>
<protein>
    <submittedName>
        <fullName evidence="2">Alkaline phosphatase family protein</fullName>
    </submittedName>
</protein>
<evidence type="ECO:0000313" key="3">
    <source>
        <dbReference type="Proteomes" id="UP000605848"/>
    </source>
</evidence>